<name>A0A8S1EHF6_9PELO</name>
<comment type="caution">
    <text evidence="4">The sequence shown here is derived from an EMBL/GenBank/DDBJ whole genome shotgun (WGS) entry which is preliminary data.</text>
</comment>
<dbReference type="Pfam" id="PF00337">
    <property type="entry name" value="Gal-bind_lectin"/>
    <property type="match status" value="1"/>
</dbReference>
<evidence type="ECO:0000256" key="2">
    <source>
        <dbReference type="RuleBase" id="RU102079"/>
    </source>
</evidence>
<reference evidence="4 5" key="1">
    <citation type="submission" date="2020-04" db="EMBL/GenBank/DDBJ databases">
        <authorList>
            <person name="Laetsch R D."/>
            <person name="Stevens L."/>
            <person name="Kumar S."/>
            <person name="Blaxter L. M."/>
        </authorList>
    </citation>
    <scope>NUCLEOTIDE SEQUENCE [LARGE SCALE GENOMIC DNA]</scope>
</reference>
<sequence>MAVEYIDSPDCPASYGLCHGILSGDEIIFTGTVKKRNKDFGINFLSGKNVVLHLYFRWTKEKIMKINSKIDIEWGEEIRLKNVLHRNQNFTLSIRVYPKYYKVTINGEHISNVEHRQPYESIQTVFIDGNVKIHKVLFTKFK</sequence>
<keyword evidence="5" id="KW-1185">Reference proteome</keyword>
<dbReference type="PANTHER" id="PTHR11346:SF78">
    <property type="entry name" value="DUF1968 DOMAIN-CONTAINING PROTEIN-RELATED"/>
    <property type="match status" value="1"/>
</dbReference>
<evidence type="ECO:0000313" key="5">
    <source>
        <dbReference type="Proteomes" id="UP000494206"/>
    </source>
</evidence>
<accession>A0A8S1EHF6</accession>
<dbReference type="SMART" id="SM00908">
    <property type="entry name" value="Gal-bind_lectin"/>
    <property type="match status" value="1"/>
</dbReference>
<evidence type="ECO:0000256" key="1">
    <source>
        <dbReference type="ARBA" id="ARBA00022734"/>
    </source>
</evidence>
<dbReference type="InterPro" id="IPR044156">
    <property type="entry name" value="Galectin-like"/>
</dbReference>
<dbReference type="GO" id="GO:0030246">
    <property type="term" value="F:carbohydrate binding"/>
    <property type="evidence" value="ECO:0007669"/>
    <property type="project" value="UniProtKB-UniRule"/>
</dbReference>
<proteinExistence type="predicted"/>
<dbReference type="CDD" id="cd00070">
    <property type="entry name" value="GLECT"/>
    <property type="match status" value="1"/>
</dbReference>
<dbReference type="GO" id="GO:0016936">
    <property type="term" value="F:galactoside binding"/>
    <property type="evidence" value="ECO:0007669"/>
    <property type="project" value="TreeGrafter"/>
</dbReference>
<protein>
    <recommendedName>
        <fullName evidence="2">Galectin</fullName>
    </recommendedName>
</protein>
<dbReference type="Gene3D" id="2.60.120.200">
    <property type="match status" value="1"/>
</dbReference>
<dbReference type="OrthoDB" id="6251307at2759"/>
<keyword evidence="1 2" id="KW-0430">Lectin</keyword>
<dbReference type="Proteomes" id="UP000494206">
    <property type="component" value="Unassembled WGS sequence"/>
</dbReference>
<dbReference type="SMART" id="SM00276">
    <property type="entry name" value="GLECT"/>
    <property type="match status" value="1"/>
</dbReference>
<organism evidence="4 5">
    <name type="scientific">Caenorhabditis bovis</name>
    <dbReference type="NCBI Taxonomy" id="2654633"/>
    <lineage>
        <taxon>Eukaryota</taxon>
        <taxon>Metazoa</taxon>
        <taxon>Ecdysozoa</taxon>
        <taxon>Nematoda</taxon>
        <taxon>Chromadorea</taxon>
        <taxon>Rhabditida</taxon>
        <taxon>Rhabditina</taxon>
        <taxon>Rhabditomorpha</taxon>
        <taxon>Rhabditoidea</taxon>
        <taxon>Rhabditidae</taxon>
        <taxon>Peloderinae</taxon>
        <taxon>Caenorhabditis</taxon>
    </lineage>
</organism>
<dbReference type="InterPro" id="IPR001079">
    <property type="entry name" value="Galectin_CRD"/>
</dbReference>
<gene>
    <name evidence="4" type="ORF">CBOVIS_LOCUS2348</name>
</gene>
<dbReference type="PANTHER" id="PTHR11346">
    <property type="entry name" value="GALECTIN"/>
    <property type="match status" value="1"/>
</dbReference>
<dbReference type="PROSITE" id="PS51304">
    <property type="entry name" value="GALECTIN"/>
    <property type="match status" value="1"/>
</dbReference>
<evidence type="ECO:0000259" key="3">
    <source>
        <dbReference type="PROSITE" id="PS51304"/>
    </source>
</evidence>
<dbReference type="SUPFAM" id="SSF49899">
    <property type="entry name" value="Concanavalin A-like lectins/glucanases"/>
    <property type="match status" value="1"/>
</dbReference>
<feature type="domain" description="Galectin" evidence="3">
    <location>
        <begin position="13"/>
        <end position="139"/>
    </location>
</feature>
<evidence type="ECO:0000313" key="4">
    <source>
        <dbReference type="EMBL" id="CAB3399183.1"/>
    </source>
</evidence>
<dbReference type="InterPro" id="IPR013320">
    <property type="entry name" value="ConA-like_dom_sf"/>
</dbReference>
<dbReference type="AlphaFoldDB" id="A0A8S1EHF6"/>
<dbReference type="EMBL" id="CADEPM010000002">
    <property type="protein sequence ID" value="CAB3399183.1"/>
    <property type="molecule type" value="Genomic_DNA"/>
</dbReference>